<evidence type="ECO:0000256" key="1">
    <source>
        <dbReference type="SAM" id="MobiDB-lite"/>
    </source>
</evidence>
<evidence type="ECO:0000313" key="2">
    <source>
        <dbReference type="EMBL" id="CRL23014.1"/>
    </source>
</evidence>
<reference evidence="2 3" key="1">
    <citation type="journal article" date="2014" name="Nat. Commun.">
        <title>Multiple recent horizontal transfers of a large genomic region in cheese making fungi.</title>
        <authorList>
            <person name="Cheeseman K."/>
            <person name="Ropars J."/>
            <person name="Renault P."/>
            <person name="Dupont J."/>
            <person name="Gouzy J."/>
            <person name="Branca A."/>
            <person name="Abraham A.L."/>
            <person name="Ceppi M."/>
            <person name="Conseiller E."/>
            <person name="Debuchy R."/>
            <person name="Malagnac F."/>
            <person name="Goarin A."/>
            <person name="Silar P."/>
            <person name="Lacoste S."/>
            <person name="Sallet E."/>
            <person name="Bensimon A."/>
            <person name="Giraud T."/>
            <person name="Brygoo Y."/>
        </authorList>
    </citation>
    <scope>NUCLEOTIDE SEQUENCE [LARGE SCALE GENOMIC DNA]</scope>
    <source>
        <strain evidence="3">FM 013</strain>
    </source>
</reference>
<keyword evidence="3" id="KW-1185">Reference proteome</keyword>
<dbReference type="Proteomes" id="UP000053732">
    <property type="component" value="Unassembled WGS sequence"/>
</dbReference>
<sequence length="192" mass="22767">MPKPRWPRAEADNLLPWLSRHQHLSWKKKSAAYMKEYGIHRSGESLRGKQNQMEDEARQLKGGSFPSSTLHRPSLALRTPNPRVRRLLHQLRRRQHPSFKNSSRKSNQKRFGQLRIIYHSAAMKQGLIDGEMPLGCQQFRICRYQHPRIIACFWKFIHRRAAAGTLKGFRDLCLILSKCKVEYMDFTWYYTM</sequence>
<proteinExistence type="predicted"/>
<protein>
    <submittedName>
        <fullName evidence="2">Str. FM013</fullName>
    </submittedName>
</protein>
<gene>
    <name evidence="2" type="ORF">PCAMFM013_S008g000443</name>
</gene>
<accession>A0A0G4P9Q9</accession>
<name>A0A0G4P9Q9_PENC3</name>
<organism evidence="2 3">
    <name type="scientific">Penicillium camemberti (strain FM 013)</name>
    <dbReference type="NCBI Taxonomy" id="1429867"/>
    <lineage>
        <taxon>Eukaryota</taxon>
        <taxon>Fungi</taxon>
        <taxon>Dikarya</taxon>
        <taxon>Ascomycota</taxon>
        <taxon>Pezizomycotina</taxon>
        <taxon>Eurotiomycetes</taxon>
        <taxon>Eurotiomycetidae</taxon>
        <taxon>Eurotiales</taxon>
        <taxon>Aspergillaceae</taxon>
        <taxon>Penicillium</taxon>
    </lineage>
</organism>
<feature type="region of interest" description="Disordered" evidence="1">
    <location>
        <begin position="43"/>
        <end position="75"/>
    </location>
</feature>
<dbReference type="EMBL" id="HG793141">
    <property type="protein sequence ID" value="CRL23014.1"/>
    <property type="molecule type" value="Genomic_DNA"/>
</dbReference>
<dbReference type="AlphaFoldDB" id="A0A0G4P9Q9"/>
<evidence type="ECO:0000313" key="3">
    <source>
        <dbReference type="Proteomes" id="UP000053732"/>
    </source>
</evidence>